<evidence type="ECO:0000313" key="1">
    <source>
        <dbReference type="EMBL" id="GAG34935.1"/>
    </source>
</evidence>
<feature type="non-terminal residue" evidence="1">
    <location>
        <position position="1"/>
    </location>
</feature>
<dbReference type="EMBL" id="BARS01045635">
    <property type="protein sequence ID" value="GAG34935.1"/>
    <property type="molecule type" value="Genomic_DNA"/>
</dbReference>
<accession>X0WW69</accession>
<organism evidence="1">
    <name type="scientific">marine sediment metagenome</name>
    <dbReference type="NCBI Taxonomy" id="412755"/>
    <lineage>
        <taxon>unclassified sequences</taxon>
        <taxon>metagenomes</taxon>
        <taxon>ecological metagenomes</taxon>
    </lineage>
</organism>
<sequence>ANTGGLAHRTVRLVVNGNGTSHTYDTDILPRLRALLGRDPEFGDFWYDGTRLKFFNGDTWQG</sequence>
<dbReference type="AlphaFoldDB" id="X0WW69"/>
<reference evidence="1" key="1">
    <citation type="journal article" date="2014" name="Front. Microbiol.">
        <title>High frequency of phylogenetically diverse reductive dehalogenase-homologous genes in deep subseafloor sedimentary metagenomes.</title>
        <authorList>
            <person name="Kawai M."/>
            <person name="Futagami T."/>
            <person name="Toyoda A."/>
            <person name="Takaki Y."/>
            <person name="Nishi S."/>
            <person name="Hori S."/>
            <person name="Arai W."/>
            <person name="Tsubouchi T."/>
            <person name="Morono Y."/>
            <person name="Uchiyama I."/>
            <person name="Ito T."/>
            <person name="Fujiyama A."/>
            <person name="Inagaki F."/>
            <person name="Takami H."/>
        </authorList>
    </citation>
    <scope>NUCLEOTIDE SEQUENCE</scope>
    <source>
        <strain evidence="1">Expedition CK06-06</strain>
    </source>
</reference>
<name>X0WW69_9ZZZZ</name>
<protein>
    <submittedName>
        <fullName evidence="1">Uncharacterized protein</fullName>
    </submittedName>
</protein>
<gene>
    <name evidence="1" type="ORF">S01H1_68798</name>
</gene>
<comment type="caution">
    <text evidence="1">The sequence shown here is derived from an EMBL/GenBank/DDBJ whole genome shotgun (WGS) entry which is preliminary data.</text>
</comment>
<proteinExistence type="predicted"/>